<name>A0A4R0JIL4_9ACTN</name>
<sequence length="180" mass="19104">MNGELIVLTGPPGAGKSTVAELVATDAERLTVHLLTDQFYTAIRTGFVPPYLPGAGDQNDVVVDVMVGAATTYARGGYDVVVDGVVGLHYVPPFRAAAERAGLVLSYVVLRPDLDTTLGRAQDRGGDSLKDAAAITGLHEMFAGLGEFESHAIDTSEFDPQRTADEVRRAVSSERFRLVG</sequence>
<dbReference type="OrthoDB" id="1649389at2"/>
<dbReference type="RefSeq" id="WP_131517840.1">
    <property type="nucleotide sequence ID" value="NZ_SJKD01000009.1"/>
</dbReference>
<dbReference type="Pfam" id="PF13671">
    <property type="entry name" value="AAA_33"/>
    <property type="match status" value="1"/>
</dbReference>
<gene>
    <name evidence="1" type="ORF">E0H75_34195</name>
</gene>
<dbReference type="AlphaFoldDB" id="A0A4R0JIL4"/>
<dbReference type="Proteomes" id="UP000293342">
    <property type="component" value="Unassembled WGS sequence"/>
</dbReference>
<organism evidence="1 2">
    <name type="scientific">Kribbella capetownensis</name>
    <dbReference type="NCBI Taxonomy" id="1572659"/>
    <lineage>
        <taxon>Bacteria</taxon>
        <taxon>Bacillati</taxon>
        <taxon>Actinomycetota</taxon>
        <taxon>Actinomycetes</taxon>
        <taxon>Propionibacteriales</taxon>
        <taxon>Kribbellaceae</taxon>
        <taxon>Kribbella</taxon>
    </lineage>
</organism>
<dbReference type="SUPFAM" id="SSF52540">
    <property type="entry name" value="P-loop containing nucleoside triphosphate hydrolases"/>
    <property type="match status" value="1"/>
</dbReference>
<evidence type="ECO:0000313" key="1">
    <source>
        <dbReference type="EMBL" id="TCC44616.1"/>
    </source>
</evidence>
<dbReference type="InterPro" id="IPR027417">
    <property type="entry name" value="P-loop_NTPase"/>
</dbReference>
<reference evidence="1 2" key="1">
    <citation type="submission" date="2019-02" db="EMBL/GenBank/DDBJ databases">
        <title>Kribbella capetownensis sp. nov. and Kribbella speibonae sp. nov., isolated from soil.</title>
        <authorList>
            <person name="Curtis S.M."/>
            <person name="Norton I."/>
            <person name="Everest G.J."/>
            <person name="Meyers P.R."/>
        </authorList>
    </citation>
    <scope>NUCLEOTIDE SEQUENCE [LARGE SCALE GENOMIC DNA]</scope>
    <source>
        <strain evidence="1 2">YM53</strain>
    </source>
</reference>
<comment type="caution">
    <text evidence="1">The sequence shown here is derived from an EMBL/GenBank/DDBJ whole genome shotgun (WGS) entry which is preliminary data.</text>
</comment>
<evidence type="ECO:0008006" key="3">
    <source>
        <dbReference type="Google" id="ProtNLM"/>
    </source>
</evidence>
<evidence type="ECO:0000313" key="2">
    <source>
        <dbReference type="Proteomes" id="UP000293342"/>
    </source>
</evidence>
<proteinExistence type="predicted"/>
<accession>A0A4R0JIL4</accession>
<keyword evidence="2" id="KW-1185">Reference proteome</keyword>
<protein>
    <recommendedName>
        <fullName evidence="3">AAA domain-containing protein</fullName>
    </recommendedName>
</protein>
<dbReference type="EMBL" id="SJKD01000009">
    <property type="protein sequence ID" value="TCC44616.1"/>
    <property type="molecule type" value="Genomic_DNA"/>
</dbReference>
<dbReference type="Gene3D" id="3.40.50.300">
    <property type="entry name" value="P-loop containing nucleotide triphosphate hydrolases"/>
    <property type="match status" value="1"/>
</dbReference>
<dbReference type="CDD" id="cd02019">
    <property type="entry name" value="NK"/>
    <property type="match status" value="1"/>
</dbReference>